<proteinExistence type="predicted"/>
<dbReference type="EMBL" id="FKIF01000006">
    <property type="protein sequence ID" value="SAI70468.1"/>
    <property type="molecule type" value="Genomic_DNA"/>
</dbReference>
<dbReference type="NCBIfam" id="TIGR01600">
    <property type="entry name" value="phage_tail_L"/>
    <property type="match status" value="1"/>
</dbReference>
<protein>
    <submittedName>
        <fullName evidence="2">Phage minor tail protein L</fullName>
    </submittedName>
</protein>
<dbReference type="STRING" id="288768.SAMEA3906486_03111"/>
<dbReference type="GO" id="GO:0046718">
    <property type="term" value="P:symbiont entry into host cell"/>
    <property type="evidence" value="ECO:0007669"/>
    <property type="project" value="InterPro"/>
</dbReference>
<accession>A0A157SJ35</accession>
<name>A0A157SJ35_9BORD</name>
<dbReference type="AlphaFoldDB" id="A0A157SJ35"/>
<dbReference type="RefSeq" id="WP_066128451.1">
    <property type="nucleotide sequence ID" value="NZ_FKIF01000006.1"/>
</dbReference>
<sequence>MPITSDVQKLEPGAFVRLFELDATGIGGDVLRFHAHTQAGPIWWQGQQYDPWAIEARDFQRTGEAQQPSPSLSVGNIGQDTQGNPLPGVISALCLALDDLVGAVLTVRETLGQYLDARNFPDGNPGADPVQELPTEVWIVEQKTSETAEVVEFELANSLSFDGRQLPGRQITAGACTWLWIGGYRGPYCQYTGSKYFDALDNPVSDPALDKCGGRVASCKARFGEYELINFGGFPAADRLR</sequence>
<gene>
    <name evidence="2" type="ORF">SAMEA3906486_03111</name>
</gene>
<reference evidence="2 3" key="1">
    <citation type="submission" date="2016-04" db="EMBL/GenBank/DDBJ databases">
        <authorList>
            <consortium name="Pathogen Informatics"/>
        </authorList>
    </citation>
    <scope>NUCLEOTIDE SEQUENCE [LARGE SCALE GENOMIC DNA]</scope>
    <source>
        <strain evidence="2 3">H050680373</strain>
    </source>
</reference>
<organism evidence="2 3">
    <name type="scientific">Bordetella ansorpii</name>
    <dbReference type="NCBI Taxonomy" id="288768"/>
    <lineage>
        <taxon>Bacteria</taxon>
        <taxon>Pseudomonadati</taxon>
        <taxon>Pseudomonadota</taxon>
        <taxon>Betaproteobacteria</taxon>
        <taxon>Burkholderiales</taxon>
        <taxon>Alcaligenaceae</taxon>
        <taxon>Bordetella</taxon>
    </lineage>
</organism>
<keyword evidence="3" id="KW-1185">Reference proteome</keyword>
<dbReference type="Pfam" id="PF05100">
    <property type="entry name" value="Phage_tail_L"/>
    <property type="match status" value="1"/>
</dbReference>
<feature type="region of interest" description="Disordered" evidence="1">
    <location>
        <begin position="60"/>
        <end position="80"/>
    </location>
</feature>
<dbReference type="GO" id="GO:0030430">
    <property type="term" value="C:host cell cytoplasm"/>
    <property type="evidence" value="ECO:0007669"/>
    <property type="project" value="InterPro"/>
</dbReference>
<evidence type="ECO:0000256" key="1">
    <source>
        <dbReference type="SAM" id="MobiDB-lite"/>
    </source>
</evidence>
<dbReference type="OrthoDB" id="5673400at2"/>
<feature type="compositionally biased region" description="Polar residues" evidence="1">
    <location>
        <begin position="63"/>
        <end position="80"/>
    </location>
</feature>
<dbReference type="GO" id="GO:0051536">
    <property type="term" value="F:iron-sulfur cluster binding"/>
    <property type="evidence" value="ECO:0007669"/>
    <property type="project" value="InterPro"/>
</dbReference>
<evidence type="ECO:0000313" key="3">
    <source>
        <dbReference type="Proteomes" id="UP000076848"/>
    </source>
</evidence>
<dbReference type="InterPro" id="IPR006487">
    <property type="entry name" value="Phage_lambda_L"/>
</dbReference>
<evidence type="ECO:0000313" key="2">
    <source>
        <dbReference type="EMBL" id="SAI70468.1"/>
    </source>
</evidence>
<dbReference type="Proteomes" id="UP000076848">
    <property type="component" value="Unassembled WGS sequence"/>
</dbReference>